<dbReference type="InParanoid" id="A0A165CDR6"/>
<dbReference type="OrthoDB" id="5352132at2759"/>
<dbReference type="GeneID" id="63830148"/>
<accession>A0A165CDR6</accession>
<dbReference type="AlphaFoldDB" id="A0A165CDR6"/>
<dbReference type="STRING" id="1314785.A0A165CDR6"/>
<sequence>DISPTAVSDEAGYVYVEDPVPVNKEKSLPATPAMKAGYASPSENMPGYFDGTLIETVVSPGNGLGRKTSLLRKVKGVVKGAKQ</sequence>
<dbReference type="Proteomes" id="UP000076871">
    <property type="component" value="Unassembled WGS sequence"/>
</dbReference>
<feature type="non-terminal residue" evidence="1">
    <location>
        <position position="1"/>
    </location>
</feature>
<protein>
    <submittedName>
        <fullName evidence="1">Uncharacterized protein</fullName>
    </submittedName>
</protein>
<reference evidence="1 2" key="1">
    <citation type="journal article" date="2016" name="Mol. Biol. Evol.">
        <title>Comparative Genomics of Early-Diverging Mushroom-Forming Fungi Provides Insights into the Origins of Lignocellulose Decay Capabilities.</title>
        <authorList>
            <person name="Nagy L.G."/>
            <person name="Riley R."/>
            <person name="Tritt A."/>
            <person name="Adam C."/>
            <person name="Daum C."/>
            <person name="Floudas D."/>
            <person name="Sun H."/>
            <person name="Yadav J.S."/>
            <person name="Pangilinan J."/>
            <person name="Larsson K.H."/>
            <person name="Matsuura K."/>
            <person name="Barry K."/>
            <person name="Labutti K."/>
            <person name="Kuo R."/>
            <person name="Ohm R.A."/>
            <person name="Bhattacharya S.S."/>
            <person name="Shirouzu T."/>
            <person name="Yoshinaga Y."/>
            <person name="Martin F.M."/>
            <person name="Grigoriev I.V."/>
            <person name="Hibbett D.S."/>
        </authorList>
    </citation>
    <scope>NUCLEOTIDE SEQUENCE [LARGE SCALE GENOMIC DNA]</scope>
    <source>
        <strain evidence="1 2">93-53</strain>
    </source>
</reference>
<proteinExistence type="predicted"/>
<keyword evidence="2" id="KW-1185">Reference proteome</keyword>
<dbReference type="RefSeq" id="XP_040760367.1">
    <property type="nucleotide sequence ID" value="XM_040913120.1"/>
</dbReference>
<gene>
    <name evidence="1" type="ORF">LAESUDRAFT_762525</name>
</gene>
<name>A0A165CDR6_9APHY</name>
<dbReference type="EMBL" id="KV427650">
    <property type="protein sequence ID" value="KZT02627.1"/>
    <property type="molecule type" value="Genomic_DNA"/>
</dbReference>
<evidence type="ECO:0000313" key="1">
    <source>
        <dbReference type="EMBL" id="KZT02627.1"/>
    </source>
</evidence>
<organism evidence="1 2">
    <name type="scientific">Laetiporus sulphureus 93-53</name>
    <dbReference type="NCBI Taxonomy" id="1314785"/>
    <lineage>
        <taxon>Eukaryota</taxon>
        <taxon>Fungi</taxon>
        <taxon>Dikarya</taxon>
        <taxon>Basidiomycota</taxon>
        <taxon>Agaricomycotina</taxon>
        <taxon>Agaricomycetes</taxon>
        <taxon>Polyporales</taxon>
        <taxon>Laetiporus</taxon>
    </lineage>
</organism>
<evidence type="ECO:0000313" key="2">
    <source>
        <dbReference type="Proteomes" id="UP000076871"/>
    </source>
</evidence>